<dbReference type="Pfam" id="PF16363">
    <property type="entry name" value="GDP_Man_Dehyd"/>
    <property type="match status" value="1"/>
</dbReference>
<evidence type="ECO:0000256" key="4">
    <source>
        <dbReference type="ARBA" id="ARBA00011990"/>
    </source>
</evidence>
<reference evidence="9 10" key="1">
    <citation type="submission" date="2018-11" db="EMBL/GenBank/DDBJ databases">
        <title>The genome of Variovorax sp T529.</title>
        <authorList>
            <person name="Gao J."/>
        </authorList>
    </citation>
    <scope>NUCLEOTIDE SEQUENCE [LARGE SCALE GENOMIC DNA]</scope>
    <source>
        <strain evidence="9 10">T529</strain>
    </source>
</reference>
<dbReference type="InterPro" id="IPR005888">
    <property type="entry name" value="dTDP_Gluc_deHydtase"/>
</dbReference>
<organism evidence="9 10">
    <name type="scientific">Variovorax beijingensis</name>
    <dbReference type="NCBI Taxonomy" id="2496117"/>
    <lineage>
        <taxon>Bacteria</taxon>
        <taxon>Pseudomonadati</taxon>
        <taxon>Pseudomonadota</taxon>
        <taxon>Betaproteobacteria</taxon>
        <taxon>Burkholderiales</taxon>
        <taxon>Comamonadaceae</taxon>
        <taxon>Variovorax</taxon>
    </lineage>
</organism>
<dbReference type="EC" id="4.2.1.46" evidence="4 7"/>
<evidence type="ECO:0000256" key="1">
    <source>
        <dbReference type="ARBA" id="ARBA00001539"/>
    </source>
</evidence>
<comment type="caution">
    <text evidence="9">The sequence shown here is derived from an EMBL/GenBank/DDBJ whole genome shotgun (WGS) entry which is preliminary data.</text>
</comment>
<keyword evidence="6 7" id="KW-0456">Lyase</keyword>
<dbReference type="NCBIfam" id="TIGR01181">
    <property type="entry name" value="dTDP_gluc_dehyt"/>
    <property type="match status" value="1"/>
</dbReference>
<evidence type="ECO:0000259" key="8">
    <source>
        <dbReference type="Pfam" id="PF16363"/>
    </source>
</evidence>
<dbReference type="InterPro" id="IPR036291">
    <property type="entry name" value="NAD(P)-bd_dom_sf"/>
</dbReference>
<sequence>MILVTGGAGFIGANFVLDWLAQSDEPVVNLDKLTYAGNLETLASLKGDPRHLFVQGDIGDSALVDRLLAEHRPRAIVNFAAESHVDRSIHGPEDFVQTNVLGTFRLLESVRGHWSALPAEQKAAFRFLHVSTDEVYGSLSKSDPAFTEENKYEPNSPYSASKAASDHLVRAWHHTYGLPVVTTNCSNNYGPFHFPEKLIPLMIVNALAGKPLPVYGDGMQVRDWLYVKDHCSAIRRVLEAGQLGETYNVGGWNEKPNIEIVHTVCALLDELSPRADGQPYKAQISYVTDRPGHDRRYAIDARKLERELGWKPAETFDSGIRKTVQWYLAHGEWVRNVQSGAYRAWVEKQYDAAPAAQAAA</sequence>
<evidence type="ECO:0000256" key="7">
    <source>
        <dbReference type="RuleBase" id="RU004473"/>
    </source>
</evidence>
<evidence type="ECO:0000256" key="3">
    <source>
        <dbReference type="ARBA" id="ARBA00008178"/>
    </source>
</evidence>
<dbReference type="PANTHER" id="PTHR43000">
    <property type="entry name" value="DTDP-D-GLUCOSE 4,6-DEHYDRATASE-RELATED"/>
    <property type="match status" value="1"/>
</dbReference>
<dbReference type="Gene3D" id="3.90.25.10">
    <property type="entry name" value="UDP-galactose 4-epimerase, domain 1"/>
    <property type="match status" value="1"/>
</dbReference>
<keyword evidence="5" id="KW-0520">NAD</keyword>
<dbReference type="GO" id="GO:0009225">
    <property type="term" value="P:nucleotide-sugar metabolic process"/>
    <property type="evidence" value="ECO:0007669"/>
    <property type="project" value="InterPro"/>
</dbReference>
<evidence type="ECO:0000313" key="9">
    <source>
        <dbReference type="EMBL" id="RRH87021.1"/>
    </source>
</evidence>
<dbReference type="Gene3D" id="3.40.50.720">
    <property type="entry name" value="NAD(P)-binding Rossmann-like Domain"/>
    <property type="match status" value="1"/>
</dbReference>
<evidence type="ECO:0000256" key="2">
    <source>
        <dbReference type="ARBA" id="ARBA00001911"/>
    </source>
</evidence>
<evidence type="ECO:0000313" key="10">
    <source>
        <dbReference type="Proteomes" id="UP000271590"/>
    </source>
</evidence>
<gene>
    <name evidence="9" type="primary">rfbB</name>
    <name evidence="9" type="ORF">EH244_18435</name>
</gene>
<accession>A0A3P3ELB8</accession>
<dbReference type="EMBL" id="RQXU01000010">
    <property type="protein sequence ID" value="RRH87021.1"/>
    <property type="molecule type" value="Genomic_DNA"/>
</dbReference>
<protein>
    <recommendedName>
        <fullName evidence="4 7">dTDP-glucose 4,6-dehydratase</fullName>
        <ecNumber evidence="4 7">4.2.1.46</ecNumber>
    </recommendedName>
</protein>
<dbReference type="InterPro" id="IPR016040">
    <property type="entry name" value="NAD(P)-bd_dom"/>
</dbReference>
<feature type="domain" description="NAD(P)-binding" evidence="8">
    <location>
        <begin position="3"/>
        <end position="323"/>
    </location>
</feature>
<dbReference type="SUPFAM" id="SSF51735">
    <property type="entry name" value="NAD(P)-binding Rossmann-fold domains"/>
    <property type="match status" value="1"/>
</dbReference>
<comment type="catalytic activity">
    <reaction evidence="1 7">
        <text>dTDP-alpha-D-glucose = dTDP-4-dehydro-6-deoxy-alpha-D-glucose + H2O</text>
        <dbReference type="Rhea" id="RHEA:17221"/>
        <dbReference type="ChEBI" id="CHEBI:15377"/>
        <dbReference type="ChEBI" id="CHEBI:57477"/>
        <dbReference type="ChEBI" id="CHEBI:57649"/>
        <dbReference type="EC" id="4.2.1.46"/>
    </reaction>
</comment>
<comment type="similarity">
    <text evidence="3 7">Belongs to the NAD(P)-dependent epimerase/dehydratase family. dTDP-glucose dehydratase subfamily.</text>
</comment>
<dbReference type="GO" id="GO:0008460">
    <property type="term" value="F:dTDP-glucose 4,6-dehydratase activity"/>
    <property type="evidence" value="ECO:0007669"/>
    <property type="project" value="UniProtKB-EC"/>
</dbReference>
<dbReference type="RefSeq" id="WP_124959819.1">
    <property type="nucleotide sequence ID" value="NZ_CBFHCE010000409.1"/>
</dbReference>
<dbReference type="Proteomes" id="UP000271590">
    <property type="component" value="Unassembled WGS sequence"/>
</dbReference>
<evidence type="ECO:0000256" key="6">
    <source>
        <dbReference type="ARBA" id="ARBA00023239"/>
    </source>
</evidence>
<proteinExistence type="inferred from homology"/>
<dbReference type="CDD" id="cd05246">
    <property type="entry name" value="dTDP_GD_SDR_e"/>
    <property type="match status" value="1"/>
</dbReference>
<evidence type="ECO:0000256" key="5">
    <source>
        <dbReference type="ARBA" id="ARBA00023027"/>
    </source>
</evidence>
<comment type="cofactor">
    <cofactor evidence="2 7">
        <name>NAD(+)</name>
        <dbReference type="ChEBI" id="CHEBI:57540"/>
    </cofactor>
</comment>
<name>A0A3P3ELB8_9BURK</name>
<dbReference type="AlphaFoldDB" id="A0A3P3ELB8"/>